<evidence type="ECO:0000256" key="5">
    <source>
        <dbReference type="PROSITE-ProRule" id="PRU00196"/>
    </source>
</evidence>
<accession>A0A8B9GCZ0</accession>
<organism evidence="7 8">
    <name type="scientific">Amazona collaria</name>
    <name type="common">yellow-billed parrot</name>
    <dbReference type="NCBI Taxonomy" id="241587"/>
    <lineage>
        <taxon>Eukaryota</taxon>
        <taxon>Metazoa</taxon>
        <taxon>Chordata</taxon>
        <taxon>Craniata</taxon>
        <taxon>Vertebrata</taxon>
        <taxon>Euteleostomi</taxon>
        <taxon>Archelosauria</taxon>
        <taxon>Archosauria</taxon>
        <taxon>Dinosauria</taxon>
        <taxon>Saurischia</taxon>
        <taxon>Theropoda</taxon>
        <taxon>Coelurosauria</taxon>
        <taxon>Aves</taxon>
        <taxon>Neognathae</taxon>
        <taxon>Neoaves</taxon>
        <taxon>Telluraves</taxon>
        <taxon>Australaves</taxon>
        <taxon>Psittaciformes</taxon>
        <taxon>Psittacidae</taxon>
        <taxon>Amazona</taxon>
    </lineage>
</organism>
<dbReference type="FunFam" id="3.10.250.10:FF:000009">
    <property type="entry name" value="WC1"/>
    <property type="match status" value="1"/>
</dbReference>
<dbReference type="Pfam" id="PF00530">
    <property type="entry name" value="SRCR"/>
    <property type="match status" value="4"/>
</dbReference>
<dbReference type="Gene3D" id="3.10.250.10">
    <property type="entry name" value="SRCR-like domain"/>
    <property type="match status" value="4"/>
</dbReference>
<evidence type="ECO:0000256" key="1">
    <source>
        <dbReference type="ARBA" id="ARBA00022729"/>
    </source>
</evidence>
<dbReference type="Proteomes" id="UP000694522">
    <property type="component" value="Unplaced"/>
</dbReference>
<evidence type="ECO:0000256" key="3">
    <source>
        <dbReference type="ARBA" id="ARBA00023157"/>
    </source>
</evidence>
<dbReference type="GO" id="GO:0016020">
    <property type="term" value="C:membrane"/>
    <property type="evidence" value="ECO:0007669"/>
    <property type="project" value="InterPro"/>
</dbReference>
<feature type="domain" description="SRCR" evidence="6">
    <location>
        <begin position="197"/>
        <end position="295"/>
    </location>
</feature>
<dbReference type="Ensembl" id="ENSACOT00000020611.1">
    <property type="protein sequence ID" value="ENSACOP00000019895.1"/>
    <property type="gene ID" value="ENSACOG00000013701.1"/>
</dbReference>
<evidence type="ECO:0000313" key="8">
    <source>
        <dbReference type="Proteomes" id="UP000694522"/>
    </source>
</evidence>
<feature type="disulfide bond" evidence="5">
    <location>
        <begin position="367"/>
        <end position="377"/>
    </location>
</feature>
<dbReference type="SUPFAM" id="SSF56487">
    <property type="entry name" value="SRCR-like"/>
    <property type="match status" value="4"/>
</dbReference>
<reference evidence="7" key="2">
    <citation type="submission" date="2025-09" db="UniProtKB">
        <authorList>
            <consortium name="Ensembl"/>
        </authorList>
    </citation>
    <scope>IDENTIFICATION</scope>
</reference>
<feature type="domain" description="SRCR" evidence="6">
    <location>
        <begin position="1"/>
        <end position="126"/>
    </location>
</feature>
<evidence type="ECO:0000259" key="6">
    <source>
        <dbReference type="PROSITE" id="PS50287"/>
    </source>
</evidence>
<dbReference type="FunFam" id="3.10.250.10:FF:000012">
    <property type="entry name" value="CD163 molecule like 1"/>
    <property type="match status" value="1"/>
</dbReference>
<feature type="domain" description="SRCR" evidence="6">
    <location>
        <begin position="300"/>
        <end position="398"/>
    </location>
</feature>
<dbReference type="PANTHER" id="PTHR19331:SF465">
    <property type="entry name" value="EGG PEPTIDE SPERACT RECEPTOR"/>
    <property type="match status" value="1"/>
</dbReference>
<protein>
    <recommendedName>
        <fullName evidence="6">SRCR domain-containing protein</fullName>
    </recommendedName>
</protein>
<proteinExistence type="predicted"/>
<keyword evidence="3 5" id="KW-1015">Disulfide bond</keyword>
<keyword evidence="4" id="KW-0325">Glycoprotein</keyword>
<dbReference type="PANTHER" id="PTHR19331">
    <property type="entry name" value="SCAVENGER RECEPTOR DOMAIN-CONTAINING"/>
    <property type="match status" value="1"/>
</dbReference>
<comment type="caution">
    <text evidence="5">Lacks conserved residue(s) required for the propagation of feature annotation.</text>
</comment>
<reference evidence="7" key="1">
    <citation type="submission" date="2025-08" db="UniProtKB">
        <authorList>
            <consortium name="Ensembl"/>
        </authorList>
    </citation>
    <scope>IDENTIFICATION</scope>
</reference>
<evidence type="ECO:0000313" key="7">
    <source>
        <dbReference type="Ensembl" id="ENSACOP00000019895.1"/>
    </source>
</evidence>
<dbReference type="PRINTS" id="PR00258">
    <property type="entry name" value="SPERACTRCPTR"/>
</dbReference>
<sequence length="474" mass="47830">MAEGTWGSVCASGWDLPDAHVFCHHLGCGPASAVLPGGSFGSGNGTLLVDAFGCSGSEHPCVQPEQCRDGAATASLVDLAGVAEPVRLLEGQSRCDGRLEVPTSPGVRAAVSAGLWDSEAATVVCRELGCGEPERVYTVEDSLARCNVSAAAVVPGGIPQALAVVCSGECPGKAEGCSPSESSPIASRPCPAGSRRLRLAGGPGRCAGRVELYMEGTWSPVCEDAWDILDASVVCRQLGCGAALDAPVSAPFGPGVAPPWPGAGACAGTEASLWDCPAPAQRGCRRGGGAGAVCSGQLSLRLAGGSGRCSGHLELRYNGTWGRVCASGTSPATAAAACRQLGCGDGGSLGAVTAPSPAPAWLAWVRCEDGARSLWRCPSAPWRLQPCGPGGDAHVVCAEDSAAMLSPTPGSRCLHGDACTGSSDAEPCAGLAPLRGRPSPAPMSPQMCPVPPPRRQPPCRCQRCCAWCWGCCCA</sequence>
<dbReference type="AlphaFoldDB" id="A0A8B9GCZ0"/>
<dbReference type="PROSITE" id="PS50287">
    <property type="entry name" value="SRCR_2"/>
    <property type="match status" value="3"/>
</dbReference>
<dbReference type="InterPro" id="IPR001190">
    <property type="entry name" value="SRCR"/>
</dbReference>
<name>A0A8B9GCZ0_9PSIT</name>
<evidence type="ECO:0000256" key="2">
    <source>
        <dbReference type="ARBA" id="ARBA00022737"/>
    </source>
</evidence>
<dbReference type="SMART" id="SM00202">
    <property type="entry name" value="SR"/>
    <property type="match status" value="4"/>
</dbReference>
<evidence type="ECO:0000256" key="4">
    <source>
        <dbReference type="ARBA" id="ARBA00023180"/>
    </source>
</evidence>
<keyword evidence="2" id="KW-0677">Repeat</keyword>
<dbReference type="InterPro" id="IPR036772">
    <property type="entry name" value="SRCR-like_dom_sf"/>
</dbReference>
<keyword evidence="8" id="KW-1185">Reference proteome</keyword>
<feature type="disulfide bond" evidence="5">
    <location>
        <begin position="266"/>
        <end position="276"/>
    </location>
</feature>
<keyword evidence="1" id="KW-0732">Signal</keyword>